<evidence type="ECO:0000313" key="3">
    <source>
        <dbReference type="Proteomes" id="UP001243330"/>
    </source>
</evidence>
<evidence type="ECO:0000313" key="2">
    <source>
        <dbReference type="EMBL" id="KAK1841110.1"/>
    </source>
</evidence>
<dbReference type="Proteomes" id="UP001243330">
    <property type="component" value="Unassembled WGS sequence"/>
</dbReference>
<evidence type="ECO:0000256" key="1">
    <source>
        <dbReference type="SAM" id="MobiDB-lite"/>
    </source>
</evidence>
<feature type="compositionally biased region" description="Gly residues" evidence="1">
    <location>
        <begin position="35"/>
        <end position="47"/>
    </location>
</feature>
<feature type="compositionally biased region" description="Basic and acidic residues" evidence="1">
    <location>
        <begin position="272"/>
        <end position="281"/>
    </location>
</feature>
<gene>
    <name evidence="2" type="ORF">CCHR01_16253</name>
</gene>
<dbReference type="EMBL" id="JAQOWY010000505">
    <property type="protein sequence ID" value="KAK1841110.1"/>
    <property type="molecule type" value="Genomic_DNA"/>
</dbReference>
<protein>
    <submittedName>
        <fullName evidence="2">Uncharacterized protein</fullName>
    </submittedName>
</protein>
<feature type="compositionally biased region" description="Polar residues" evidence="1">
    <location>
        <begin position="53"/>
        <end position="67"/>
    </location>
</feature>
<feature type="region of interest" description="Disordered" evidence="1">
    <location>
        <begin position="1"/>
        <end position="67"/>
    </location>
</feature>
<feature type="compositionally biased region" description="Polar residues" evidence="1">
    <location>
        <begin position="1"/>
        <end position="13"/>
    </location>
</feature>
<dbReference type="AlphaFoldDB" id="A0AAD9EA70"/>
<organism evidence="2 3">
    <name type="scientific">Colletotrichum chrysophilum</name>
    <dbReference type="NCBI Taxonomy" id="1836956"/>
    <lineage>
        <taxon>Eukaryota</taxon>
        <taxon>Fungi</taxon>
        <taxon>Dikarya</taxon>
        <taxon>Ascomycota</taxon>
        <taxon>Pezizomycotina</taxon>
        <taxon>Sordariomycetes</taxon>
        <taxon>Hypocreomycetidae</taxon>
        <taxon>Glomerellales</taxon>
        <taxon>Glomerellaceae</taxon>
        <taxon>Colletotrichum</taxon>
        <taxon>Colletotrichum gloeosporioides species complex</taxon>
    </lineage>
</organism>
<comment type="caution">
    <text evidence="2">The sequence shown here is derived from an EMBL/GenBank/DDBJ whole genome shotgun (WGS) entry which is preliminary data.</text>
</comment>
<keyword evidence="3" id="KW-1185">Reference proteome</keyword>
<sequence length="281" mass="30121">MNQSESLNGFSLISHSNNSSPRHNSLQEAPSPGEGLPGTTGAGGGLDNGTTEASTLFPSLQHPKNGSRVSHLPLEYCPTRLAAKLKSPTPAPAKQRPLRIQLTETQNIAVSLILHLQGVCHSLASPILQFTLSHHTPRPSVTYAVYAAGSNPTAHRPLDRDPEPPSGSNMVIVMIMLLVGFISPVHKHLQSPAPQRETVYIDAHASEVQPTGPCFTNMDTETGGVTVTELRLLHTRFRQSVGSRTRGDGIGTRPRQKPVASSSPPLTSFFSRGDKQTEGSR</sequence>
<feature type="compositionally biased region" description="Low complexity" evidence="1">
    <location>
        <begin position="14"/>
        <end position="24"/>
    </location>
</feature>
<feature type="compositionally biased region" description="Polar residues" evidence="1">
    <location>
        <begin position="259"/>
        <end position="270"/>
    </location>
</feature>
<name>A0AAD9EA70_9PEZI</name>
<accession>A0AAD9EA70</accession>
<reference evidence="2" key="1">
    <citation type="submission" date="2023-01" db="EMBL/GenBank/DDBJ databases">
        <title>Colletotrichum chrysophilum M932 genome sequence.</title>
        <authorList>
            <person name="Baroncelli R."/>
        </authorList>
    </citation>
    <scope>NUCLEOTIDE SEQUENCE</scope>
    <source>
        <strain evidence="2">M932</strain>
    </source>
</reference>
<proteinExistence type="predicted"/>
<feature type="region of interest" description="Disordered" evidence="1">
    <location>
        <begin position="238"/>
        <end position="281"/>
    </location>
</feature>